<feature type="domain" description="DUF4395" evidence="2">
    <location>
        <begin position="12"/>
        <end position="139"/>
    </location>
</feature>
<comment type="caution">
    <text evidence="3">The sequence shown here is derived from an EMBL/GenBank/DDBJ whole genome shotgun (WGS) entry which is preliminary data.</text>
</comment>
<dbReference type="EMBL" id="JAPJUH010000005">
    <property type="protein sequence ID" value="MCX3266785.1"/>
    <property type="molecule type" value="Genomic_DNA"/>
</dbReference>
<feature type="transmembrane region" description="Helical" evidence="1">
    <location>
        <begin position="118"/>
        <end position="138"/>
    </location>
</feature>
<name>A0A9X3IAW6_9SPHI</name>
<dbReference type="AlphaFoldDB" id="A0A9X3IAW6"/>
<gene>
    <name evidence="3" type="ORF">OQZ29_18650</name>
</gene>
<keyword evidence="1" id="KW-1133">Transmembrane helix</keyword>
<dbReference type="InterPro" id="IPR025508">
    <property type="entry name" value="DUF4395"/>
</dbReference>
<dbReference type="RefSeq" id="WP_010600594.1">
    <property type="nucleotide sequence ID" value="NZ_JAPJUH010000005.1"/>
</dbReference>
<evidence type="ECO:0000259" key="2">
    <source>
        <dbReference type="Pfam" id="PF14340"/>
    </source>
</evidence>
<evidence type="ECO:0000256" key="1">
    <source>
        <dbReference type="SAM" id="Phobius"/>
    </source>
</evidence>
<reference evidence="3" key="1">
    <citation type="submission" date="2022-11" db="EMBL/GenBank/DDBJ databases">
        <authorList>
            <person name="Graham C."/>
            <person name="Newman J.D."/>
        </authorList>
    </citation>
    <scope>NUCLEOTIDE SEQUENCE</scope>
    <source>
        <strain evidence="3">DSM 19486</strain>
    </source>
</reference>
<evidence type="ECO:0000313" key="4">
    <source>
        <dbReference type="Proteomes" id="UP001142592"/>
    </source>
</evidence>
<feature type="transmembrane region" description="Helical" evidence="1">
    <location>
        <begin position="85"/>
        <end position="112"/>
    </location>
</feature>
<proteinExistence type="predicted"/>
<keyword evidence="1" id="KW-0472">Membrane</keyword>
<accession>A0A9X3IAW6</accession>
<protein>
    <submittedName>
        <fullName evidence="3">DUF4395 domain-containing protein</fullName>
    </submittedName>
</protein>
<keyword evidence="4" id="KW-1185">Reference proteome</keyword>
<feature type="transmembrane region" description="Helical" evidence="1">
    <location>
        <begin position="20"/>
        <end position="43"/>
    </location>
</feature>
<evidence type="ECO:0000313" key="3">
    <source>
        <dbReference type="EMBL" id="MCX3266785.1"/>
    </source>
</evidence>
<dbReference type="Proteomes" id="UP001142592">
    <property type="component" value="Unassembled WGS sequence"/>
</dbReference>
<organism evidence="3 4">
    <name type="scientific">Pedobacter agri</name>
    <dbReference type="NCBI Taxonomy" id="454586"/>
    <lineage>
        <taxon>Bacteria</taxon>
        <taxon>Pseudomonadati</taxon>
        <taxon>Bacteroidota</taxon>
        <taxon>Sphingobacteriia</taxon>
        <taxon>Sphingobacteriales</taxon>
        <taxon>Sphingobacteriaceae</taxon>
        <taxon>Pedobacter</taxon>
    </lineage>
</organism>
<dbReference type="Pfam" id="PF14340">
    <property type="entry name" value="DUF4395"/>
    <property type="match status" value="1"/>
</dbReference>
<keyword evidence="1" id="KW-0812">Transmembrane</keyword>
<sequence length="146" mass="16197">MELSCPISAERINENVVRIIAFVVAIIAICCITFSNYWAILFLTFDFGMRAFTNGKLSLLKFSAIKISKAMHLNPKMTDLAPKKFAATLGFIFCLLITATLIFNFATVAIILTSIMAVFALLESVFAVCVGCYVYTFLQILKKDKA</sequence>